<dbReference type="EMBL" id="CP054143">
    <property type="protein sequence ID" value="QKJ67860.1"/>
    <property type="molecule type" value="Genomic_DNA"/>
</dbReference>
<evidence type="ECO:0000256" key="5">
    <source>
        <dbReference type="ARBA" id="ARBA00022842"/>
    </source>
</evidence>
<reference evidence="8 9" key="1">
    <citation type="submission" date="2020-05" db="EMBL/GenBank/DDBJ databases">
        <title>Complete genome sequence of Deefgea sp. D17.</title>
        <authorList>
            <person name="Bae J.-W."/>
            <person name="Han J.E."/>
        </authorList>
    </citation>
    <scope>NUCLEOTIDE SEQUENCE [LARGE SCALE GENOMIC DNA]</scope>
    <source>
        <strain evidence="8 9">D17</strain>
    </source>
</reference>
<comment type="cofactor">
    <cofactor evidence="2">
        <name>Mg(2+)</name>
        <dbReference type="ChEBI" id="CHEBI:18420"/>
    </cofactor>
</comment>
<dbReference type="GO" id="GO:0010945">
    <property type="term" value="F:coenzyme A diphosphatase activity"/>
    <property type="evidence" value="ECO:0007669"/>
    <property type="project" value="InterPro"/>
</dbReference>
<evidence type="ECO:0000256" key="2">
    <source>
        <dbReference type="ARBA" id="ARBA00001946"/>
    </source>
</evidence>
<dbReference type="InterPro" id="IPR015797">
    <property type="entry name" value="NUDIX_hydrolase-like_dom_sf"/>
</dbReference>
<dbReference type="KEGG" id="dee:HQN60_14650"/>
<evidence type="ECO:0000256" key="1">
    <source>
        <dbReference type="ARBA" id="ARBA00001936"/>
    </source>
</evidence>
<evidence type="ECO:0000313" key="9">
    <source>
        <dbReference type="Proteomes" id="UP000504844"/>
    </source>
</evidence>
<protein>
    <submittedName>
        <fullName evidence="8">CoA pyrophosphatase</fullName>
    </submittedName>
</protein>
<dbReference type="PANTHER" id="PTHR12992">
    <property type="entry name" value="NUDIX HYDROLASE"/>
    <property type="match status" value="1"/>
</dbReference>
<dbReference type="RefSeq" id="WP_173534361.1">
    <property type="nucleotide sequence ID" value="NZ_CP054143.1"/>
</dbReference>
<keyword evidence="5" id="KW-0460">Magnesium</keyword>
<keyword evidence="4" id="KW-0378">Hydrolase</keyword>
<sequence>MLPDVAQLPHWLSQQLANSSRISGYDYQHQSSRTAAVLIPIVLHPDGATVLLTVRAEHLSQHAGQISFPGGATEAGDQDAVATALRETAEEIGLDCDRVQIVACLGEYHTISGYCVTPVVGVLQPGFSICPDPNEVSDVFELPLSVLLNRSLYEKRWVSRKGVRGATHFLEVNQRVVWGATAGILLNFALDLMLDGIPKDMTIETANGQHVSSSSP</sequence>
<dbReference type="NCBIfam" id="NF007980">
    <property type="entry name" value="PRK10707.1"/>
    <property type="match status" value="1"/>
</dbReference>
<comment type="cofactor">
    <cofactor evidence="1">
        <name>Mn(2+)</name>
        <dbReference type="ChEBI" id="CHEBI:29035"/>
    </cofactor>
</comment>
<evidence type="ECO:0000256" key="3">
    <source>
        <dbReference type="ARBA" id="ARBA00022723"/>
    </source>
</evidence>
<evidence type="ECO:0000256" key="6">
    <source>
        <dbReference type="ARBA" id="ARBA00023211"/>
    </source>
</evidence>
<dbReference type="SUPFAM" id="SSF55811">
    <property type="entry name" value="Nudix"/>
    <property type="match status" value="1"/>
</dbReference>
<dbReference type="InterPro" id="IPR045121">
    <property type="entry name" value="CoAse"/>
</dbReference>
<organism evidence="8 9">
    <name type="scientific">Deefgea piscis</name>
    <dbReference type="NCBI Taxonomy" id="2739061"/>
    <lineage>
        <taxon>Bacteria</taxon>
        <taxon>Pseudomonadati</taxon>
        <taxon>Pseudomonadota</taxon>
        <taxon>Betaproteobacteria</taxon>
        <taxon>Neisseriales</taxon>
        <taxon>Chitinibacteraceae</taxon>
        <taxon>Deefgea</taxon>
    </lineage>
</organism>
<name>A0A6M8SX83_9NEIS</name>
<keyword evidence="9" id="KW-1185">Reference proteome</keyword>
<dbReference type="PANTHER" id="PTHR12992:SF11">
    <property type="entry name" value="MITOCHONDRIAL COENZYME A DIPHOSPHATASE NUDT8"/>
    <property type="match status" value="1"/>
</dbReference>
<keyword evidence="6" id="KW-0464">Manganese</keyword>
<evidence type="ECO:0000259" key="7">
    <source>
        <dbReference type="PROSITE" id="PS51462"/>
    </source>
</evidence>
<dbReference type="PROSITE" id="PS51462">
    <property type="entry name" value="NUDIX"/>
    <property type="match status" value="1"/>
</dbReference>
<gene>
    <name evidence="8" type="ORF">HQN60_14650</name>
</gene>
<feature type="domain" description="Nudix hydrolase" evidence="7">
    <location>
        <begin position="32"/>
        <end position="164"/>
    </location>
</feature>
<dbReference type="Proteomes" id="UP000504844">
    <property type="component" value="Chromosome"/>
</dbReference>
<evidence type="ECO:0000313" key="8">
    <source>
        <dbReference type="EMBL" id="QKJ67860.1"/>
    </source>
</evidence>
<dbReference type="Gene3D" id="3.90.79.10">
    <property type="entry name" value="Nucleoside Triphosphate Pyrophosphohydrolase"/>
    <property type="match status" value="1"/>
</dbReference>
<proteinExistence type="predicted"/>
<dbReference type="Pfam" id="PF00293">
    <property type="entry name" value="NUDIX"/>
    <property type="match status" value="1"/>
</dbReference>
<dbReference type="GO" id="GO:0046872">
    <property type="term" value="F:metal ion binding"/>
    <property type="evidence" value="ECO:0007669"/>
    <property type="project" value="UniProtKB-KW"/>
</dbReference>
<dbReference type="InterPro" id="IPR000086">
    <property type="entry name" value="NUDIX_hydrolase_dom"/>
</dbReference>
<accession>A0A6M8SX83</accession>
<evidence type="ECO:0000256" key="4">
    <source>
        <dbReference type="ARBA" id="ARBA00022801"/>
    </source>
</evidence>
<dbReference type="CDD" id="cd03426">
    <property type="entry name" value="NUDIX_CoAse_Nudt7"/>
    <property type="match status" value="1"/>
</dbReference>
<dbReference type="AlphaFoldDB" id="A0A6M8SX83"/>
<keyword evidence="3" id="KW-0479">Metal-binding</keyword>